<reference evidence="6 7" key="1">
    <citation type="submission" date="2022-05" db="EMBL/GenBank/DDBJ databases">
        <authorList>
            <consortium name="Genoscope - CEA"/>
            <person name="William W."/>
        </authorList>
    </citation>
    <scope>NUCLEOTIDE SEQUENCE [LARGE SCALE GENOMIC DNA]</scope>
</reference>
<dbReference type="Gene3D" id="3.40.50.300">
    <property type="entry name" value="P-loop containing nucleotide triphosphate hydrolases"/>
    <property type="match status" value="1"/>
</dbReference>
<feature type="domain" description="ATPase AAA-type core" evidence="5">
    <location>
        <begin position="424"/>
        <end position="536"/>
    </location>
</feature>
<dbReference type="InterPro" id="IPR003959">
    <property type="entry name" value="ATPase_AAA_core"/>
</dbReference>
<evidence type="ECO:0000256" key="4">
    <source>
        <dbReference type="SAM" id="MobiDB-lite"/>
    </source>
</evidence>
<evidence type="ECO:0000256" key="1">
    <source>
        <dbReference type="ARBA" id="ARBA00010378"/>
    </source>
</evidence>
<dbReference type="Pfam" id="PF00004">
    <property type="entry name" value="AAA"/>
    <property type="match status" value="1"/>
</dbReference>
<protein>
    <recommendedName>
        <fullName evidence="5">ATPase AAA-type core domain-containing protein</fullName>
    </recommendedName>
</protein>
<keyword evidence="2" id="KW-0547">Nucleotide-binding</keyword>
<organism evidence="6 7">
    <name type="scientific">Porites evermanni</name>
    <dbReference type="NCBI Taxonomy" id="104178"/>
    <lineage>
        <taxon>Eukaryota</taxon>
        <taxon>Metazoa</taxon>
        <taxon>Cnidaria</taxon>
        <taxon>Anthozoa</taxon>
        <taxon>Hexacorallia</taxon>
        <taxon>Scleractinia</taxon>
        <taxon>Fungiina</taxon>
        <taxon>Poritidae</taxon>
        <taxon>Porites</taxon>
    </lineage>
</organism>
<accession>A0ABN8QQ38</accession>
<evidence type="ECO:0000313" key="6">
    <source>
        <dbReference type="EMBL" id="CAH3168210.1"/>
    </source>
</evidence>
<dbReference type="PANTHER" id="PTHR43392:SF2">
    <property type="entry name" value="AAA-TYPE ATPASE FAMILY PROTEIN _ ANKYRIN REPEAT FAMILY PROTEIN"/>
    <property type="match status" value="1"/>
</dbReference>
<dbReference type="PRINTS" id="PR00819">
    <property type="entry name" value="CBXCFQXSUPER"/>
</dbReference>
<dbReference type="PANTHER" id="PTHR43392">
    <property type="entry name" value="AAA-TYPE ATPASE FAMILY PROTEIN / ANKYRIN REPEAT FAMILY PROTEIN"/>
    <property type="match status" value="1"/>
</dbReference>
<sequence length="624" mass="69974">MDRSEQDVSSFFGDLSRNLEEVCSWLRSSSGADHSPSTSFHGARNALQSLRSADATLSGDMSSSFSRSSNPQSAGTEPRRNRTLPSVARGRGSSHNWSSRRQSTFPYGRGTNARKPKNPRRFEMKLMVIDCIPELLSDNSITNYSGDTVVESSLTLLKDESPSDVKAKILRLIRKQFPDYEGQFFFASRRNKNRLSITADQDLDARGEYTLKGSGSVYVVLENSLTISEDEVSTTFFCAYETSPGQMAQVGVSASTSTLVLKNEDDGQEIKIDTSIPEADLLKPENETIHGVEDLRDGTAYTLFSLVVKSAGSERFYACVKEEQDEASDKCTLTKLLQLLMNSLDVNYEISTFQGVGTDDDCVIIKDIVHHEAVLHKMEKAMKDFIGLESLKQQFLCFTRTQLQNDRRKRLGHKVKDDTPLHLVFAGNPGTGKTTFAGRVAELLFSIKKIRKNKIIEVQRSDLVGQYLGWSTEKTRAKIDEARGGVLFVDREAYRLIPSAGGKDFGREAIEELMAVMEDGDPVMIFACYEKEMDKFLDQIFYLKASEKGFTINKVDIKRILEEKTSDDQRRHMNARLMRILLQESIEEASNRLPLDASLFQLTQIKEEDVVAACARLPTYSGNK</sequence>
<feature type="compositionally biased region" description="Polar residues" evidence="4">
    <location>
        <begin position="93"/>
        <end position="105"/>
    </location>
</feature>
<feature type="compositionally biased region" description="Low complexity" evidence="4">
    <location>
        <begin position="57"/>
        <end position="74"/>
    </location>
</feature>
<evidence type="ECO:0000313" key="7">
    <source>
        <dbReference type="Proteomes" id="UP001159427"/>
    </source>
</evidence>
<evidence type="ECO:0000259" key="5">
    <source>
        <dbReference type="Pfam" id="PF00004"/>
    </source>
</evidence>
<dbReference type="EMBL" id="CALNXI010001413">
    <property type="protein sequence ID" value="CAH3168210.1"/>
    <property type="molecule type" value="Genomic_DNA"/>
</dbReference>
<proteinExistence type="inferred from homology"/>
<evidence type="ECO:0000256" key="2">
    <source>
        <dbReference type="ARBA" id="ARBA00022741"/>
    </source>
</evidence>
<evidence type="ECO:0000256" key="3">
    <source>
        <dbReference type="ARBA" id="ARBA00022840"/>
    </source>
</evidence>
<comment type="similarity">
    <text evidence="1">Belongs to the CbxX/CfxQ family.</text>
</comment>
<gene>
    <name evidence="6" type="ORF">PEVE_00006431</name>
</gene>
<dbReference type="InterPro" id="IPR050773">
    <property type="entry name" value="CbxX/CfxQ_RuBisCO_ESX"/>
</dbReference>
<feature type="region of interest" description="Disordered" evidence="4">
    <location>
        <begin position="57"/>
        <end position="119"/>
    </location>
</feature>
<dbReference type="CDD" id="cd00009">
    <property type="entry name" value="AAA"/>
    <property type="match status" value="1"/>
</dbReference>
<keyword evidence="7" id="KW-1185">Reference proteome</keyword>
<name>A0ABN8QQ38_9CNID</name>
<dbReference type="InterPro" id="IPR027417">
    <property type="entry name" value="P-loop_NTPase"/>
</dbReference>
<dbReference type="Proteomes" id="UP001159427">
    <property type="component" value="Unassembled WGS sequence"/>
</dbReference>
<dbReference type="InterPro" id="IPR000641">
    <property type="entry name" value="CbxX/CfxQ"/>
</dbReference>
<comment type="caution">
    <text evidence="6">The sequence shown here is derived from an EMBL/GenBank/DDBJ whole genome shotgun (WGS) entry which is preliminary data.</text>
</comment>
<keyword evidence="3" id="KW-0067">ATP-binding</keyword>
<dbReference type="SUPFAM" id="SSF52540">
    <property type="entry name" value="P-loop containing nucleoside triphosphate hydrolases"/>
    <property type="match status" value="1"/>
</dbReference>